<keyword evidence="1" id="KW-0808">Transferase</keyword>
<dbReference type="Proteomes" id="UP000579153">
    <property type="component" value="Unassembled WGS sequence"/>
</dbReference>
<name>A0A7W9FXZ0_9ACTN</name>
<dbReference type="InterPro" id="IPR016181">
    <property type="entry name" value="Acyl_CoA_acyltransferase"/>
</dbReference>
<keyword evidence="5" id="KW-1185">Reference proteome</keyword>
<organism evidence="4 5">
    <name type="scientific">Nonomuraea jabiensis</name>
    <dbReference type="NCBI Taxonomy" id="882448"/>
    <lineage>
        <taxon>Bacteria</taxon>
        <taxon>Bacillati</taxon>
        <taxon>Actinomycetota</taxon>
        <taxon>Actinomycetes</taxon>
        <taxon>Streptosporangiales</taxon>
        <taxon>Streptosporangiaceae</taxon>
        <taxon>Nonomuraea</taxon>
    </lineage>
</organism>
<evidence type="ECO:0000313" key="4">
    <source>
        <dbReference type="EMBL" id="MBB5773571.1"/>
    </source>
</evidence>
<dbReference type="PANTHER" id="PTHR43877">
    <property type="entry name" value="AMINOALKYLPHOSPHONATE N-ACETYLTRANSFERASE-RELATED-RELATED"/>
    <property type="match status" value="1"/>
</dbReference>
<reference evidence="4 5" key="1">
    <citation type="submission" date="2020-08" db="EMBL/GenBank/DDBJ databases">
        <title>Sequencing the genomes of 1000 actinobacteria strains.</title>
        <authorList>
            <person name="Klenk H.-P."/>
        </authorList>
    </citation>
    <scope>NUCLEOTIDE SEQUENCE [LARGE SCALE GENOMIC DNA]</scope>
    <source>
        <strain evidence="4 5">DSM 45507</strain>
    </source>
</reference>
<feature type="domain" description="N-acetyltransferase" evidence="3">
    <location>
        <begin position="3"/>
        <end position="156"/>
    </location>
</feature>
<dbReference type="PROSITE" id="PS51186">
    <property type="entry name" value="GNAT"/>
    <property type="match status" value="2"/>
</dbReference>
<sequence length="316" mass="34545">MDLLWRPLRSSDVPVWADFLGQVEAVDHKGENYSLTDLRDQLADPRVDLEAATVAAFDGSDLAGYGIIRFRPEAAATLVAGMEGAVAPRYRRRGLGQRLVEWFAQQAALVQRRDYPDRTLELRVHASERNEGQAALMAATGFDPVRWLLDMERRLDNDIDLVAAPDGMSVVPFDSRPAEAVLKARNDAFSGQWGNSSLSPEVWHGLVTASAFRPELSFLATEGERVTGVLLAHYYPADTEVTGVKEAWIHSLGTIRAARGRGVASALLSHALAAYRALGYERASLSVDSAGPAAALRVYEQTGFAIAHRWTVFGRG</sequence>
<evidence type="ECO:0000259" key="3">
    <source>
        <dbReference type="PROSITE" id="PS51186"/>
    </source>
</evidence>
<keyword evidence="2" id="KW-0012">Acyltransferase</keyword>
<protein>
    <submittedName>
        <fullName evidence="4">Mycothiol synthase</fullName>
    </submittedName>
</protein>
<evidence type="ECO:0000313" key="5">
    <source>
        <dbReference type="Proteomes" id="UP000579153"/>
    </source>
</evidence>
<dbReference type="InterPro" id="IPR050832">
    <property type="entry name" value="Bact_Acetyltransf"/>
</dbReference>
<evidence type="ECO:0000256" key="1">
    <source>
        <dbReference type="ARBA" id="ARBA00022679"/>
    </source>
</evidence>
<comment type="caution">
    <text evidence="4">The sequence shown here is derived from an EMBL/GenBank/DDBJ whole genome shotgun (WGS) entry which is preliminary data.</text>
</comment>
<feature type="domain" description="N-acetyltransferase" evidence="3">
    <location>
        <begin position="168"/>
        <end position="316"/>
    </location>
</feature>
<dbReference type="EMBL" id="JACHMB010000001">
    <property type="protein sequence ID" value="MBB5773571.1"/>
    <property type="molecule type" value="Genomic_DNA"/>
</dbReference>
<dbReference type="AlphaFoldDB" id="A0A7W9FXZ0"/>
<dbReference type="SUPFAM" id="SSF55729">
    <property type="entry name" value="Acyl-CoA N-acyltransferases (Nat)"/>
    <property type="match status" value="2"/>
</dbReference>
<gene>
    <name evidence="4" type="ORF">HD596_000327</name>
</gene>
<proteinExistence type="predicted"/>
<dbReference type="InterPro" id="IPR000182">
    <property type="entry name" value="GNAT_dom"/>
</dbReference>
<dbReference type="GO" id="GO:0016747">
    <property type="term" value="F:acyltransferase activity, transferring groups other than amino-acyl groups"/>
    <property type="evidence" value="ECO:0007669"/>
    <property type="project" value="InterPro"/>
</dbReference>
<dbReference type="RefSeq" id="WP_185067538.1">
    <property type="nucleotide sequence ID" value="NZ_JACHMB010000001.1"/>
</dbReference>
<accession>A0A7W9FXZ0</accession>
<evidence type="ECO:0000256" key="2">
    <source>
        <dbReference type="ARBA" id="ARBA00023315"/>
    </source>
</evidence>
<dbReference type="Gene3D" id="3.40.630.30">
    <property type="match status" value="1"/>
</dbReference>
<dbReference type="Pfam" id="PF00583">
    <property type="entry name" value="Acetyltransf_1"/>
    <property type="match status" value="2"/>
</dbReference>
<dbReference type="CDD" id="cd04301">
    <property type="entry name" value="NAT_SF"/>
    <property type="match status" value="2"/>
</dbReference>